<sequence length="1139" mass="127080">MTDFTALRANCTALFDTAMPPLLRGSIPSAPSVGVFSTSQLDRCSMYAGLRADSAVGMSVAPSATLVSSRSMEATLLRREWELRSEYYRLYAEDQWHIRQQREEQRRQDDKAERQRMIEAARAIEEERARRVAEQQEHLLQKERELEEWKLERLKEANSARRQQQQEDERRRELQHERELARVKEEAASGRKAEEVKVAVEQSLQRMQSTMQEQLREEVRALEAAHRSELTRREEEWAARVKAMEISRSTELAELTHQLQLDQTRATRSEEQLREARDQLTKLLQEVDQLRVQLQSGGPRFERDREAAQRLAETHRSAIERLQLMYDDDKRALQRRYMEDRERAKYEQDRRAEELKESHAAVLRGKDSEIDQLSDRVRQLERELQDESTKLALLRTSGEQTIPMSVENARLKDEVRQLLTAKAELEETTKRLERNLREADGRVENQNKQLRTLQADTVSGQRQLTEARDELRRDNADLKSQIAMVRNSYEEEVMRLQKQLKSTEEVATQHDMQDMGQSAREAVERAEEARRSTENSLAEVMRKLKFAEEEVQSSRRNAEAAQYDVAQAQGRIQELQAKVEERAAQVRALETELQGKVNLGYEVREAKERAERLQAEYDAERESRRRQHEAALEAKDRELQQCRADMLTVKQRFHALRAESDTSKLDREGHQQRLTRQLTEREEEVAQLRRQLEDSRQSLQQWKATYEELQRSRGTSTDDYEKVVRERDEELQECHRRLRQMQGEKAGLEDRMRAEEAARISVTAQSNDVQRSLREREAQIEQLEREVRELRAQPALLSALAVPVASPLPPSGSLPPSLPHAPKAPLLSSMTLASAPPITADITPTSCAAPPSVMLPASTPKAPLVPPLHSTGGPTAAPPAPVSAWDSLPPPPRPSSIPTAEKPHVMAVPLTHSLDHGTASTDGTTEGTPLSIPVPVSLSLSPFQVGRQSGDGPSLTIAVPTPAGALSHTASAAEYAISPAPITVAPRSPHSGATAVQAVHVPSTPAPPPLLGAQVTPTGSTSSFALPSSTAPPPVLSVAGGVLSGVAGGPTPVPVPVLSPHATIPVPKVGVPSVPVPGPSCASPSPSAGGYGASPPPPPIPVLVAVPSFTSTSVLAASGNVDKSSRHDHRSHRHHHHRT</sequence>
<keyword evidence="4" id="KW-1185">Reference proteome</keyword>
<reference evidence="3 4" key="1">
    <citation type="journal article" date="2015" name="Sci. Rep.">
        <title>The genome of Leishmania panamensis: insights into genomics of the L. (Viannia) subgenus.</title>
        <authorList>
            <person name="Llanes A."/>
            <person name="Restrepo C.M."/>
            <person name="Vecchio G.D."/>
            <person name="Anguizola F.J."/>
            <person name="Lleonart R."/>
        </authorList>
    </citation>
    <scope>NUCLEOTIDE SEQUENCE [LARGE SCALE GENOMIC DNA]</scope>
    <source>
        <strain evidence="3 4">MHOM/PA/94/PSC-1</strain>
    </source>
</reference>
<dbReference type="Proteomes" id="UP000063063">
    <property type="component" value="Chromosome 7"/>
</dbReference>
<gene>
    <name evidence="3" type="ORF">LPMP_071020</name>
</gene>
<dbReference type="AlphaFoldDB" id="A0A088RII7"/>
<feature type="region of interest" description="Disordered" evidence="2">
    <location>
        <begin position="157"/>
        <end position="176"/>
    </location>
</feature>
<proteinExistence type="predicted"/>
<dbReference type="VEuPathDB" id="TriTrypDB:LPAL13_070015500"/>
<feature type="compositionally biased region" description="Basic residues" evidence="2">
    <location>
        <begin position="1126"/>
        <end position="1139"/>
    </location>
</feature>
<feature type="coiled-coil region" evidence="1">
    <location>
        <begin position="259"/>
        <end position="325"/>
    </location>
</feature>
<dbReference type="EMBL" id="CP009376">
    <property type="protein sequence ID" value="AIN95787.1"/>
    <property type="molecule type" value="Genomic_DNA"/>
</dbReference>
<protein>
    <recommendedName>
        <fullName evidence="5">Vesicular transport-associated repeat protein</fullName>
    </recommendedName>
</protein>
<evidence type="ECO:0000256" key="2">
    <source>
        <dbReference type="SAM" id="MobiDB-lite"/>
    </source>
</evidence>
<evidence type="ECO:0000256" key="1">
    <source>
        <dbReference type="SAM" id="Coils"/>
    </source>
</evidence>
<feature type="region of interest" description="Disordered" evidence="2">
    <location>
        <begin position="660"/>
        <end position="680"/>
    </location>
</feature>
<evidence type="ECO:0000313" key="3">
    <source>
        <dbReference type="EMBL" id="AIN95787.1"/>
    </source>
</evidence>
<organism evidence="3 4">
    <name type="scientific">Leishmania panamensis</name>
    <dbReference type="NCBI Taxonomy" id="5679"/>
    <lineage>
        <taxon>Eukaryota</taxon>
        <taxon>Discoba</taxon>
        <taxon>Euglenozoa</taxon>
        <taxon>Kinetoplastea</taxon>
        <taxon>Metakinetoplastina</taxon>
        <taxon>Trypanosomatida</taxon>
        <taxon>Trypanosomatidae</taxon>
        <taxon>Leishmaniinae</taxon>
        <taxon>Leishmania</taxon>
        <taxon>Leishmania guyanensis species complex</taxon>
    </lineage>
</organism>
<feature type="region of interest" description="Disordered" evidence="2">
    <location>
        <begin position="1118"/>
        <end position="1139"/>
    </location>
</feature>
<evidence type="ECO:0000313" key="4">
    <source>
        <dbReference type="Proteomes" id="UP000063063"/>
    </source>
</evidence>
<dbReference type="Gene3D" id="1.20.5.1160">
    <property type="entry name" value="Vasodilator-stimulated phosphoprotein"/>
    <property type="match status" value="1"/>
</dbReference>
<dbReference type="OrthoDB" id="267410at2759"/>
<feature type="coiled-coil region" evidence="1">
    <location>
        <begin position="363"/>
        <end position="645"/>
    </location>
</feature>
<feature type="region of interest" description="Disordered" evidence="2">
    <location>
        <begin position="864"/>
        <end position="900"/>
    </location>
</feature>
<dbReference type="RefSeq" id="XP_010704109.1">
    <property type="nucleotide sequence ID" value="XM_010705807.1"/>
</dbReference>
<accession>A0A088RII7</accession>
<evidence type="ECO:0008006" key="5">
    <source>
        <dbReference type="Google" id="ProtNLM"/>
    </source>
</evidence>
<keyword evidence="1" id="KW-0175">Coiled coil</keyword>
<dbReference type="GeneID" id="22572437"/>
<dbReference type="eggNOG" id="ENOG502RQPU">
    <property type="taxonomic scope" value="Eukaryota"/>
</dbReference>
<name>A0A088RII7_LEIPA</name>
<dbReference type="VEuPathDB" id="TriTrypDB:LPMP_071020"/>
<feature type="compositionally biased region" description="Basic and acidic residues" evidence="2">
    <location>
        <begin position="660"/>
        <end position="671"/>
    </location>
</feature>
<dbReference type="KEGG" id="lpan:LPMP_071020"/>